<gene>
    <name evidence="3" type="ORF">KDB89_13025</name>
</gene>
<proteinExistence type="predicted"/>
<evidence type="ECO:0000259" key="2">
    <source>
        <dbReference type="Pfam" id="PF13548"/>
    </source>
</evidence>
<dbReference type="Proteomes" id="UP000824504">
    <property type="component" value="Chromosome"/>
</dbReference>
<organism evidence="3 4">
    <name type="scientific">Tessaracoccus palaemonis</name>
    <dbReference type="NCBI Taxonomy" id="2829499"/>
    <lineage>
        <taxon>Bacteria</taxon>
        <taxon>Bacillati</taxon>
        <taxon>Actinomycetota</taxon>
        <taxon>Actinomycetes</taxon>
        <taxon>Propionibacteriales</taxon>
        <taxon>Propionibacteriaceae</taxon>
        <taxon>Tessaracoccus</taxon>
    </lineage>
</organism>
<name>A0ABX8SGY1_9ACTN</name>
<protein>
    <submittedName>
        <fullName evidence="3">DUF4126 domain-containing protein</fullName>
    </submittedName>
</protein>
<feature type="transmembrane region" description="Helical" evidence="1">
    <location>
        <begin position="40"/>
        <end position="60"/>
    </location>
</feature>
<feature type="domain" description="DUF4126" evidence="2">
    <location>
        <begin position="6"/>
        <end position="173"/>
    </location>
</feature>
<evidence type="ECO:0000313" key="3">
    <source>
        <dbReference type="EMBL" id="QXT62641.1"/>
    </source>
</evidence>
<reference evidence="3 4" key="1">
    <citation type="submission" date="2021-07" db="EMBL/GenBank/DDBJ databases">
        <title>complete genome sequencing of Tessaracoccus sp.J1M15.</title>
        <authorList>
            <person name="Bae J.-W."/>
            <person name="Kim D.-y."/>
        </authorList>
    </citation>
    <scope>NUCLEOTIDE SEQUENCE [LARGE SCALE GENOMIC DNA]</scope>
    <source>
        <strain evidence="3 4">J1M15</strain>
    </source>
</reference>
<evidence type="ECO:0000256" key="1">
    <source>
        <dbReference type="SAM" id="Phobius"/>
    </source>
</evidence>
<keyword evidence="1" id="KW-0812">Transmembrane</keyword>
<accession>A0ABX8SGY1</accession>
<evidence type="ECO:0000313" key="4">
    <source>
        <dbReference type="Proteomes" id="UP000824504"/>
    </source>
</evidence>
<feature type="transmembrane region" description="Helical" evidence="1">
    <location>
        <begin position="80"/>
        <end position="112"/>
    </location>
</feature>
<keyword evidence="1" id="KW-0472">Membrane</keyword>
<dbReference type="RefSeq" id="WP_219081725.1">
    <property type="nucleotide sequence ID" value="NZ_CP079216.1"/>
</dbReference>
<dbReference type="Pfam" id="PF13548">
    <property type="entry name" value="DUF4126"/>
    <property type="match status" value="1"/>
</dbReference>
<keyword evidence="4" id="KW-1185">Reference proteome</keyword>
<feature type="transmembrane region" description="Helical" evidence="1">
    <location>
        <begin position="159"/>
        <end position="179"/>
    </location>
</feature>
<feature type="transmembrane region" description="Helical" evidence="1">
    <location>
        <begin position="6"/>
        <end position="28"/>
    </location>
</feature>
<sequence length="197" mass="20230">MELLPMTFAAGFASGLNAYATVFVLGLLGRVLGTGSVPAGFERTDVLILMGVLALVEFVADKVPVVDSVWDLPSTVIRPVAGALIGALIAGAQGDLLTIALAAVGGVTALLTHVSRAGVRLAVNSSPEPVSNLGASLAGDVSMLSVTTLAVLYPVPAAIVAAILLALLLWLAWTLMSRIRRGLLWLRGRLTLSHADG</sequence>
<keyword evidence="1" id="KW-1133">Transmembrane helix</keyword>
<dbReference type="EMBL" id="CP079216">
    <property type="protein sequence ID" value="QXT62641.1"/>
    <property type="molecule type" value="Genomic_DNA"/>
</dbReference>
<dbReference type="InterPro" id="IPR025196">
    <property type="entry name" value="DUF4126"/>
</dbReference>